<dbReference type="RefSeq" id="WP_377283982.1">
    <property type="nucleotide sequence ID" value="NZ_JBHRSI010000010.1"/>
</dbReference>
<sequence>MAESDGNKDGGRGCFSPQVFFAIYALTVPLALGVFALWLPLKTAGVQTLKDWQTLVGGVLAIVAAVVGGSFVYNQTAVARRQEKERVTRHHAAARAVLPLALSGMVEYVEQATVELEALRATAAGHRVRGGTVPPFAAPKLDAEIIGALRDVIEGASKEIGERVAQVIRDFQVLDANLRTIPKRVTPFHTSLTTFDLDSYQLRTAEVFARCNDLFAYARGEEDGPPAAYPTVNSLTSALTLLGLNEITHKTLFENAVARAARHASGERGA</sequence>
<comment type="caution">
    <text evidence="2">The sequence shown here is derived from an EMBL/GenBank/DDBJ whole genome shotgun (WGS) entry which is preliminary data.</text>
</comment>
<protein>
    <submittedName>
        <fullName evidence="2">Uncharacterized protein</fullName>
    </submittedName>
</protein>
<keyword evidence="1" id="KW-1133">Transmembrane helix</keyword>
<evidence type="ECO:0000313" key="3">
    <source>
        <dbReference type="Proteomes" id="UP001597237"/>
    </source>
</evidence>
<feature type="transmembrane region" description="Helical" evidence="1">
    <location>
        <begin position="52"/>
        <end position="73"/>
    </location>
</feature>
<evidence type="ECO:0000313" key="2">
    <source>
        <dbReference type="EMBL" id="MFD1783475.1"/>
    </source>
</evidence>
<dbReference type="Proteomes" id="UP001597237">
    <property type="component" value="Unassembled WGS sequence"/>
</dbReference>
<keyword evidence="1" id="KW-0812">Transmembrane</keyword>
<accession>A0ABW4N2R7</accession>
<gene>
    <name evidence="2" type="ORF">ACFSC0_08740</name>
</gene>
<keyword evidence="1" id="KW-0472">Membrane</keyword>
<keyword evidence="3" id="KW-1185">Reference proteome</keyword>
<organism evidence="2 3">
    <name type="scientific">Phenylobacterium terrae</name>
    <dbReference type="NCBI Taxonomy" id="2665495"/>
    <lineage>
        <taxon>Bacteria</taxon>
        <taxon>Pseudomonadati</taxon>
        <taxon>Pseudomonadota</taxon>
        <taxon>Alphaproteobacteria</taxon>
        <taxon>Caulobacterales</taxon>
        <taxon>Caulobacteraceae</taxon>
        <taxon>Phenylobacterium</taxon>
    </lineage>
</organism>
<dbReference type="EMBL" id="JBHUEY010000001">
    <property type="protein sequence ID" value="MFD1783475.1"/>
    <property type="molecule type" value="Genomic_DNA"/>
</dbReference>
<reference evidence="3" key="1">
    <citation type="journal article" date="2019" name="Int. J. Syst. Evol. Microbiol.">
        <title>The Global Catalogue of Microorganisms (GCM) 10K type strain sequencing project: providing services to taxonomists for standard genome sequencing and annotation.</title>
        <authorList>
            <consortium name="The Broad Institute Genomics Platform"/>
            <consortium name="The Broad Institute Genome Sequencing Center for Infectious Disease"/>
            <person name="Wu L."/>
            <person name="Ma J."/>
        </authorList>
    </citation>
    <scope>NUCLEOTIDE SEQUENCE [LARGE SCALE GENOMIC DNA]</scope>
    <source>
        <strain evidence="3">DFY28</strain>
    </source>
</reference>
<name>A0ABW4N2R7_9CAUL</name>
<evidence type="ECO:0000256" key="1">
    <source>
        <dbReference type="SAM" id="Phobius"/>
    </source>
</evidence>
<proteinExistence type="predicted"/>
<feature type="transmembrane region" description="Helical" evidence="1">
    <location>
        <begin position="21"/>
        <end position="40"/>
    </location>
</feature>